<dbReference type="PRINTS" id="PR00344">
    <property type="entry name" value="BCTRLSENSOR"/>
</dbReference>
<dbReference type="InterPro" id="IPR003594">
    <property type="entry name" value="HATPase_dom"/>
</dbReference>
<comment type="caution">
    <text evidence="12">The sequence shown here is derived from an EMBL/GenBank/DDBJ whole genome shotgun (WGS) entry which is preliminary data.</text>
</comment>
<dbReference type="Pfam" id="PF05227">
    <property type="entry name" value="CHASE3"/>
    <property type="match status" value="1"/>
</dbReference>
<reference evidence="12 13" key="1">
    <citation type="journal article" date="2016" name="Int. J. Syst. Evol. Microbiol.">
        <title>Arsenicitalea aurantiaca gen. nov., sp. nov., a new member of the family Hyphomicrobiaceae, isolated from high-arsenic sediment.</title>
        <authorList>
            <person name="Mu Y."/>
            <person name="Zhou L."/>
            <person name="Zeng X.C."/>
            <person name="Liu L."/>
            <person name="Pan Y."/>
            <person name="Chen X."/>
            <person name="Wang J."/>
            <person name="Li S."/>
            <person name="Li W.J."/>
            <person name="Wang Y."/>
        </authorList>
    </citation>
    <scope>NUCLEOTIDE SEQUENCE [LARGE SCALE GENOMIC DNA]</scope>
    <source>
        <strain evidence="12 13">42-50</strain>
    </source>
</reference>
<keyword evidence="13" id="KW-1185">Reference proteome</keyword>
<dbReference type="Pfam" id="PF02518">
    <property type="entry name" value="HATPase_c"/>
    <property type="match status" value="1"/>
</dbReference>
<name>A0A433XLD6_9HYPH</name>
<dbReference type="PROSITE" id="PS50109">
    <property type="entry name" value="HIS_KIN"/>
    <property type="match status" value="1"/>
</dbReference>
<dbReference type="InterPro" id="IPR011495">
    <property type="entry name" value="Sig_transdc_His_kin_sub2_dim/P"/>
</dbReference>
<keyword evidence="10" id="KW-1133">Transmembrane helix</keyword>
<evidence type="ECO:0000256" key="8">
    <source>
        <dbReference type="SAM" id="Coils"/>
    </source>
</evidence>
<keyword evidence="10" id="KW-0812">Transmembrane</keyword>
<dbReference type="Pfam" id="PF07568">
    <property type="entry name" value="HisKA_2"/>
    <property type="match status" value="1"/>
</dbReference>
<evidence type="ECO:0000256" key="5">
    <source>
        <dbReference type="ARBA" id="ARBA00022741"/>
    </source>
</evidence>
<keyword evidence="10" id="KW-0472">Membrane</keyword>
<dbReference type="InterPro" id="IPR036890">
    <property type="entry name" value="HATPase_C_sf"/>
</dbReference>
<feature type="transmembrane region" description="Helical" evidence="10">
    <location>
        <begin position="251"/>
        <end position="272"/>
    </location>
</feature>
<evidence type="ECO:0000256" key="6">
    <source>
        <dbReference type="ARBA" id="ARBA00022777"/>
    </source>
</evidence>
<dbReference type="SUPFAM" id="SSF55874">
    <property type="entry name" value="ATPase domain of HSP90 chaperone/DNA topoisomerase II/histidine kinase"/>
    <property type="match status" value="1"/>
</dbReference>
<evidence type="ECO:0000259" key="11">
    <source>
        <dbReference type="PROSITE" id="PS50109"/>
    </source>
</evidence>
<accession>A0A433XLD6</accession>
<proteinExistence type="predicted"/>
<evidence type="ECO:0000313" key="12">
    <source>
        <dbReference type="EMBL" id="RUT34896.1"/>
    </source>
</evidence>
<keyword evidence="5" id="KW-0547">Nucleotide-binding</keyword>
<dbReference type="PANTHER" id="PTHR41523">
    <property type="entry name" value="TWO-COMPONENT SYSTEM SENSOR PROTEIN"/>
    <property type="match status" value="1"/>
</dbReference>
<evidence type="ECO:0000256" key="10">
    <source>
        <dbReference type="SAM" id="Phobius"/>
    </source>
</evidence>
<dbReference type="GO" id="GO:0005524">
    <property type="term" value="F:ATP binding"/>
    <property type="evidence" value="ECO:0007669"/>
    <property type="project" value="UniProtKB-KW"/>
</dbReference>
<organism evidence="12 13">
    <name type="scientific">Arsenicitalea aurantiaca</name>
    <dbReference type="NCBI Taxonomy" id="1783274"/>
    <lineage>
        <taxon>Bacteria</taxon>
        <taxon>Pseudomonadati</taxon>
        <taxon>Pseudomonadota</taxon>
        <taxon>Alphaproteobacteria</taxon>
        <taxon>Hyphomicrobiales</taxon>
        <taxon>Devosiaceae</taxon>
        <taxon>Arsenicitalea</taxon>
    </lineage>
</organism>
<dbReference type="Gene3D" id="3.30.565.10">
    <property type="entry name" value="Histidine kinase-like ATPase, C-terminal domain"/>
    <property type="match status" value="1"/>
</dbReference>
<dbReference type="Proteomes" id="UP000281547">
    <property type="component" value="Unassembled WGS sequence"/>
</dbReference>
<evidence type="ECO:0000256" key="4">
    <source>
        <dbReference type="ARBA" id="ARBA00022679"/>
    </source>
</evidence>
<keyword evidence="6 12" id="KW-0418">Kinase</keyword>
<dbReference type="InterPro" id="IPR004358">
    <property type="entry name" value="Sig_transdc_His_kin-like_C"/>
</dbReference>
<dbReference type="AlphaFoldDB" id="A0A433XLD6"/>
<feature type="region of interest" description="Disordered" evidence="9">
    <location>
        <begin position="1"/>
        <end position="52"/>
    </location>
</feature>
<dbReference type="GO" id="GO:0004673">
    <property type="term" value="F:protein histidine kinase activity"/>
    <property type="evidence" value="ECO:0007669"/>
    <property type="project" value="UniProtKB-EC"/>
</dbReference>
<keyword evidence="3" id="KW-0597">Phosphoprotein</keyword>
<evidence type="ECO:0000256" key="9">
    <source>
        <dbReference type="SAM" id="MobiDB-lite"/>
    </source>
</evidence>
<gene>
    <name evidence="12" type="ORF">EMQ25_02770</name>
</gene>
<dbReference type="EC" id="2.7.13.3" evidence="2"/>
<protein>
    <recommendedName>
        <fullName evidence="2">histidine kinase</fullName>
        <ecNumber evidence="2">2.7.13.3</ecNumber>
    </recommendedName>
</protein>
<evidence type="ECO:0000313" key="13">
    <source>
        <dbReference type="Proteomes" id="UP000281547"/>
    </source>
</evidence>
<keyword evidence="8" id="KW-0175">Coiled coil</keyword>
<evidence type="ECO:0000256" key="3">
    <source>
        <dbReference type="ARBA" id="ARBA00022553"/>
    </source>
</evidence>
<evidence type="ECO:0000256" key="1">
    <source>
        <dbReference type="ARBA" id="ARBA00000085"/>
    </source>
</evidence>
<dbReference type="InterPro" id="IPR005467">
    <property type="entry name" value="His_kinase_dom"/>
</dbReference>
<comment type="catalytic activity">
    <reaction evidence="1">
        <text>ATP + protein L-histidine = ADP + protein N-phospho-L-histidine.</text>
        <dbReference type="EC" id="2.7.13.3"/>
    </reaction>
</comment>
<keyword evidence="4" id="KW-0808">Transferase</keyword>
<dbReference type="EMBL" id="RZNJ01000001">
    <property type="protein sequence ID" value="RUT34896.1"/>
    <property type="molecule type" value="Genomic_DNA"/>
</dbReference>
<feature type="coiled-coil region" evidence="8">
    <location>
        <begin position="279"/>
        <end position="327"/>
    </location>
</feature>
<dbReference type="PANTHER" id="PTHR41523:SF8">
    <property type="entry name" value="ETHYLENE RESPONSE SENSOR PROTEIN"/>
    <property type="match status" value="1"/>
</dbReference>
<keyword evidence="7" id="KW-0067">ATP-binding</keyword>
<feature type="transmembrane region" description="Helical" evidence="10">
    <location>
        <begin position="82"/>
        <end position="102"/>
    </location>
</feature>
<dbReference type="InterPro" id="IPR007891">
    <property type="entry name" value="CHASE3"/>
</dbReference>
<evidence type="ECO:0000256" key="2">
    <source>
        <dbReference type="ARBA" id="ARBA00012438"/>
    </source>
</evidence>
<dbReference type="SMART" id="SM00387">
    <property type="entry name" value="HATPase_c"/>
    <property type="match status" value="1"/>
</dbReference>
<sequence>MTGRARFSTSRGFARPQGGPSPPKGCAHSSERPNSCHGRGLEPCEGPVRQGRAGIMSGASMTQAATEAAPAARARTRGRRKLAFIGALLLLVGAAVAVIVLARGIDGEGDAAGHAHVQRERAREVLLDLASAEAAQRAFLLHRDPAFLSSWSASAERVGASFDALVAGLPGQSEFRQPLVDLAAPVADTQQAMSETIRLAEAGRWAEAIARAGNQGLRAEADAIRAALFSFINAQDAAFAARGEAETRNRMLLLVGILGALAAAGLLAWVIFARSQRQLAELIGLRNRLRSENETLEDRVRRRTAEAEEARAHAERERSRVETLLQDTNHRIGNSLATVSSLLALQVGRSQSDDVRAALEAAQGRIHAIASAHRRLRLSDDMETTSAGEFLHAVVEDLHSTQSNSSRVRFVTEFVPLVISARDATTLGILVGELVTNALKHAFAGREGGTLWVCLRRDENGIELCVDDDGNGYTGDRPRSDTGLGAMIVKQLARQFGGEPRYAIREDGGTSVCVSLPELGIGP</sequence>
<evidence type="ECO:0000256" key="7">
    <source>
        <dbReference type="ARBA" id="ARBA00022840"/>
    </source>
</evidence>
<feature type="domain" description="Histidine kinase" evidence="11">
    <location>
        <begin position="327"/>
        <end position="520"/>
    </location>
</feature>